<dbReference type="AlphaFoldDB" id="A0A3M5R3C4"/>
<gene>
    <name evidence="2" type="ORF">ALP36_03221</name>
</gene>
<dbReference type="Proteomes" id="UP000274212">
    <property type="component" value="Unassembled WGS sequence"/>
</dbReference>
<comment type="caution">
    <text evidence="2">The sequence shown here is derived from an EMBL/GenBank/DDBJ whole genome shotgun (WGS) entry which is preliminary data.</text>
</comment>
<dbReference type="GO" id="GO:0003677">
    <property type="term" value="F:DNA binding"/>
    <property type="evidence" value="ECO:0007669"/>
    <property type="project" value="InterPro"/>
</dbReference>
<proteinExistence type="predicted"/>
<evidence type="ECO:0000256" key="1">
    <source>
        <dbReference type="ARBA" id="ARBA00023172"/>
    </source>
</evidence>
<dbReference type="Gene3D" id="1.10.443.10">
    <property type="entry name" value="Intergrase catalytic core"/>
    <property type="match status" value="1"/>
</dbReference>
<dbReference type="InterPro" id="IPR013762">
    <property type="entry name" value="Integrase-like_cat_sf"/>
</dbReference>
<dbReference type="SUPFAM" id="SSF56349">
    <property type="entry name" value="DNA breaking-rejoining enzymes"/>
    <property type="match status" value="1"/>
</dbReference>
<evidence type="ECO:0000313" key="2">
    <source>
        <dbReference type="EMBL" id="RMU03572.1"/>
    </source>
</evidence>
<evidence type="ECO:0000313" key="3">
    <source>
        <dbReference type="Proteomes" id="UP000274212"/>
    </source>
</evidence>
<dbReference type="GO" id="GO:0015074">
    <property type="term" value="P:DNA integration"/>
    <property type="evidence" value="ECO:0007669"/>
    <property type="project" value="InterPro"/>
</dbReference>
<name>A0A3M5R3C4_9PSED</name>
<dbReference type="InterPro" id="IPR011010">
    <property type="entry name" value="DNA_brk_join_enz"/>
</dbReference>
<accession>A0A3M5R3C4</accession>
<organism evidence="2 3">
    <name type="scientific">Pseudomonas syringae pv. coriandricola</name>
    <dbReference type="NCBI Taxonomy" id="264453"/>
    <lineage>
        <taxon>Bacteria</taxon>
        <taxon>Pseudomonadati</taxon>
        <taxon>Pseudomonadota</taxon>
        <taxon>Gammaproteobacteria</taxon>
        <taxon>Pseudomonadales</taxon>
        <taxon>Pseudomonadaceae</taxon>
        <taxon>Pseudomonas</taxon>
    </lineage>
</organism>
<dbReference type="GO" id="GO:0006310">
    <property type="term" value="P:DNA recombination"/>
    <property type="evidence" value="ECO:0007669"/>
    <property type="project" value="UniProtKB-KW"/>
</dbReference>
<dbReference type="RefSeq" id="WP_122286522.1">
    <property type="nucleotide sequence ID" value="NZ_RBRV01000103.1"/>
</dbReference>
<protein>
    <submittedName>
        <fullName evidence="2">Phage integrase protein</fullName>
    </submittedName>
</protein>
<sequence>MSNSVSPRIILAPLPEHLRIKHDSDDADFQSPWFKGENGGVLTFKFDRENFEINLNIPLPDGSLLTDKANKHLYMLVKSWIHEQHYPRSNKLSQMKNRTAKKKLWTVLRSLDKILLDANTLQVHKHGFGLLTPGTINSYTNEFINSNNAHESIYAWPKTLSNYLIARISEPRIYVFDDFVSKHPEFLEPVAEREKRCLMMTDDEIFQARVWLYHNGMYKKSEYESWPGHITTSRLVSILYPHCTMAEHMRPVSHELEIQQVCGHIRELPQIPVREEKLGATALRYDDFRRSLSSQKYLPASALRIPDLTLEELNKNDHKSKLALLGTYVTLPHALTISALQRSILFYEENSEPILNYLADVISSAARLNVEPGAYHAKHFSSVNNTENKFNAWNLYSPAEITRSQKINSHPVSRMRRMEGVLQAYYALLGSIQYTVGFFTARRQSELLKLKFEDVHSGQSYLSTSVMKTGIGENRLTFDLPTIPIVLRMLGRLECFFKDCGLKNETIQKSQCFGRISLGRNPRVVIAGSKRYNTHLDVFCDLIETDIVDGRRHYVRQHQLRRAFAIGFFYLNSRKNLSVLSYYFGHMDFKQIYRYLTTVVGNKEMLDIKAAYLAEETLQAGQASVELLEKLGSFAPGTALKVQERNRLENYYRSLLKDEDIEVEPTFLSVGGCEEMLISVTVRKRKNG</sequence>
<keyword evidence="1" id="KW-0233">DNA recombination</keyword>
<reference evidence="2 3" key="1">
    <citation type="submission" date="2018-08" db="EMBL/GenBank/DDBJ databases">
        <title>Recombination of ecologically and evolutionarily significant loci maintains genetic cohesion in the Pseudomonas syringae species complex.</title>
        <authorList>
            <person name="Dillon M."/>
            <person name="Thakur S."/>
            <person name="Almeida R.N.D."/>
            <person name="Weir B.S."/>
            <person name="Guttman D.S."/>
        </authorList>
    </citation>
    <scope>NUCLEOTIDE SEQUENCE [LARGE SCALE GENOMIC DNA]</scope>
    <source>
        <strain evidence="2 3">ICMP 9829</strain>
    </source>
</reference>
<dbReference type="EMBL" id="RBTT01000356">
    <property type="protein sequence ID" value="RMU03572.1"/>
    <property type="molecule type" value="Genomic_DNA"/>
</dbReference>